<reference evidence="2 3" key="1">
    <citation type="submission" date="2023-09" db="EMBL/GenBank/DDBJ databases">
        <title>Pyrofollis japonicus gen. nov. sp. nov., a novel member of the family Pyrodictiaceae isolated from the Iheya North hydrothermal field.</title>
        <authorList>
            <person name="Miyazaki U."/>
            <person name="Sanari M."/>
            <person name="Tame A."/>
            <person name="Kitajima M."/>
            <person name="Okamoto A."/>
            <person name="Sawayama S."/>
            <person name="Miyazaki J."/>
            <person name="Takai K."/>
            <person name="Nakagawa S."/>
        </authorList>
    </citation>
    <scope>NUCLEOTIDE SEQUENCE [LARGE SCALE GENOMIC DNA]</scope>
    <source>
        <strain evidence="2 3">AV2</strain>
    </source>
</reference>
<dbReference type="SUPFAM" id="SSF88723">
    <property type="entry name" value="PIN domain-like"/>
    <property type="match status" value="1"/>
</dbReference>
<sequence>MGKDKRDTAVVFDANVVFAALVRPAGFNRLVLTVTPSLYPSYYPSVLRDEVLRYVSVIAQRASLPVEDVTAALEEVLSPLREVDAHDLAVHSSDAEELVQNPGDAIYVALALHLRRRLGYREVVIVTWNKRDYNANRLAVHGITVLTPPEFCHKYLKNLSPHTACHQHTFIDARTITAI</sequence>
<dbReference type="Gene3D" id="3.40.50.1010">
    <property type="entry name" value="5'-nuclease"/>
    <property type="match status" value="1"/>
</dbReference>
<organism evidence="2 3">
    <name type="scientific">Pyrodictium abyssi</name>
    <dbReference type="NCBI Taxonomy" id="54256"/>
    <lineage>
        <taxon>Archaea</taxon>
        <taxon>Thermoproteota</taxon>
        <taxon>Thermoprotei</taxon>
        <taxon>Desulfurococcales</taxon>
        <taxon>Pyrodictiaceae</taxon>
        <taxon>Pyrodictium</taxon>
    </lineage>
</organism>
<name>A0ABN6ZNR4_9CREN</name>
<dbReference type="InterPro" id="IPR002716">
    <property type="entry name" value="PIN_dom"/>
</dbReference>
<keyword evidence="3" id="KW-1185">Reference proteome</keyword>
<evidence type="ECO:0000259" key="1">
    <source>
        <dbReference type="Pfam" id="PF10130"/>
    </source>
</evidence>
<dbReference type="GeneID" id="89288626"/>
<protein>
    <recommendedName>
        <fullName evidence="1">PIN domain-containing protein</fullName>
    </recommendedName>
</protein>
<evidence type="ECO:0000313" key="2">
    <source>
        <dbReference type="EMBL" id="BES81029.1"/>
    </source>
</evidence>
<accession>A0ABN6ZNR4</accession>
<dbReference type="EMBL" id="AP028907">
    <property type="protein sequence ID" value="BES81029.1"/>
    <property type="molecule type" value="Genomic_DNA"/>
</dbReference>
<gene>
    <name evidence="2" type="ORF">PABY_05960</name>
</gene>
<dbReference type="Proteomes" id="UP001341135">
    <property type="component" value="Chromosome"/>
</dbReference>
<dbReference type="Pfam" id="PF10130">
    <property type="entry name" value="PIN_2"/>
    <property type="match status" value="1"/>
</dbReference>
<evidence type="ECO:0000313" key="3">
    <source>
        <dbReference type="Proteomes" id="UP001341135"/>
    </source>
</evidence>
<feature type="domain" description="PIN" evidence="1">
    <location>
        <begin position="11"/>
        <end position="114"/>
    </location>
</feature>
<proteinExistence type="predicted"/>
<dbReference type="InterPro" id="IPR029060">
    <property type="entry name" value="PIN-like_dom_sf"/>
</dbReference>
<dbReference type="RefSeq" id="WP_338251769.1">
    <property type="nucleotide sequence ID" value="NZ_AP028907.1"/>
</dbReference>